<dbReference type="GO" id="GO:0005829">
    <property type="term" value="C:cytosol"/>
    <property type="evidence" value="ECO:0007669"/>
    <property type="project" value="TreeGrafter"/>
</dbReference>
<comment type="function">
    <text evidence="6">Involved in transcription antitermination. Required for transcription of ribosomal RNA (rRNA) genes. Binds specifically to the boxA antiterminator sequence of the ribosomal RNA (rrn) operons.</text>
</comment>
<dbReference type="Gene3D" id="1.10.940.10">
    <property type="entry name" value="NusB-like"/>
    <property type="match status" value="1"/>
</dbReference>
<dbReference type="EMBL" id="PEZH01000006">
    <property type="protein sequence ID" value="PIS15377.1"/>
    <property type="molecule type" value="Genomic_DNA"/>
</dbReference>
<dbReference type="HAMAP" id="MF_00073">
    <property type="entry name" value="NusB"/>
    <property type="match status" value="1"/>
</dbReference>
<organism evidence="8 9">
    <name type="scientific">Candidatus Shapirobacteria bacterium CG09_land_8_20_14_0_10_38_17</name>
    <dbReference type="NCBI Taxonomy" id="1974884"/>
    <lineage>
        <taxon>Bacteria</taxon>
        <taxon>Candidatus Shapironibacteriota</taxon>
    </lineage>
</organism>
<keyword evidence="3 6" id="KW-0694">RNA-binding</keyword>
<keyword evidence="5 6" id="KW-0804">Transcription</keyword>
<evidence type="ECO:0000313" key="8">
    <source>
        <dbReference type="EMBL" id="PIS15377.1"/>
    </source>
</evidence>
<dbReference type="GO" id="GO:0006353">
    <property type="term" value="P:DNA-templated transcription termination"/>
    <property type="evidence" value="ECO:0007669"/>
    <property type="project" value="UniProtKB-UniRule"/>
</dbReference>
<evidence type="ECO:0000256" key="6">
    <source>
        <dbReference type="HAMAP-Rule" id="MF_00073"/>
    </source>
</evidence>
<gene>
    <name evidence="6 8" type="primary">nusB</name>
    <name evidence="8" type="ORF">COT63_00240</name>
</gene>
<evidence type="ECO:0000256" key="3">
    <source>
        <dbReference type="ARBA" id="ARBA00022884"/>
    </source>
</evidence>
<reference evidence="9" key="1">
    <citation type="submission" date="2017-09" db="EMBL/GenBank/DDBJ databases">
        <title>Depth-based differentiation of microbial function through sediment-hosted aquifers and enrichment of novel symbionts in the deep terrestrial subsurface.</title>
        <authorList>
            <person name="Probst A.J."/>
            <person name="Ladd B."/>
            <person name="Jarett J.K."/>
            <person name="Geller-Mcgrath D.E."/>
            <person name="Sieber C.M.K."/>
            <person name="Emerson J.B."/>
            <person name="Anantharaman K."/>
            <person name="Thomas B.C."/>
            <person name="Malmstrom R."/>
            <person name="Stieglmeier M."/>
            <person name="Klingl A."/>
            <person name="Woyke T."/>
            <person name="Ryan C.M."/>
            <person name="Banfield J.F."/>
        </authorList>
    </citation>
    <scope>NUCLEOTIDE SEQUENCE [LARGE SCALE GENOMIC DNA]</scope>
</reference>
<comment type="similarity">
    <text evidence="1 6">Belongs to the NusB family.</text>
</comment>
<keyword evidence="2 6" id="KW-0889">Transcription antitermination</keyword>
<dbReference type="Pfam" id="PF01029">
    <property type="entry name" value="NusB"/>
    <property type="match status" value="1"/>
</dbReference>
<dbReference type="GO" id="GO:0003723">
    <property type="term" value="F:RNA binding"/>
    <property type="evidence" value="ECO:0007669"/>
    <property type="project" value="UniProtKB-UniRule"/>
</dbReference>
<dbReference type="InterPro" id="IPR035926">
    <property type="entry name" value="NusB-like_sf"/>
</dbReference>
<dbReference type="SUPFAM" id="SSF48013">
    <property type="entry name" value="NusB-like"/>
    <property type="match status" value="1"/>
</dbReference>
<feature type="domain" description="NusB/RsmB/TIM44" evidence="7">
    <location>
        <begin position="10"/>
        <end position="117"/>
    </location>
</feature>
<dbReference type="NCBIfam" id="TIGR01951">
    <property type="entry name" value="nusB"/>
    <property type="match status" value="1"/>
</dbReference>
<keyword evidence="4 6" id="KW-0805">Transcription regulation</keyword>
<protein>
    <recommendedName>
        <fullName evidence="6">Transcription antitermination protein NusB</fullName>
    </recommendedName>
    <alternativeName>
        <fullName evidence="6">Antitermination factor NusB</fullName>
    </alternativeName>
</protein>
<comment type="caution">
    <text evidence="8">The sequence shown here is derived from an EMBL/GenBank/DDBJ whole genome shotgun (WGS) entry which is preliminary data.</text>
</comment>
<name>A0A2H0WRX2_9BACT</name>
<dbReference type="Proteomes" id="UP000231282">
    <property type="component" value="Unassembled WGS sequence"/>
</dbReference>
<dbReference type="PANTHER" id="PTHR11078:SF3">
    <property type="entry name" value="ANTITERMINATION NUSB DOMAIN-CONTAINING PROTEIN"/>
    <property type="match status" value="1"/>
</dbReference>
<dbReference type="InterPro" id="IPR006027">
    <property type="entry name" value="NusB_RsmB_TIM44"/>
</dbReference>
<dbReference type="PANTHER" id="PTHR11078">
    <property type="entry name" value="N UTILIZATION SUBSTANCE PROTEIN B-RELATED"/>
    <property type="match status" value="1"/>
</dbReference>
<dbReference type="AlphaFoldDB" id="A0A2H0WRX2"/>
<dbReference type="InterPro" id="IPR011605">
    <property type="entry name" value="NusB_fam"/>
</dbReference>
<dbReference type="GO" id="GO:0031564">
    <property type="term" value="P:transcription antitermination"/>
    <property type="evidence" value="ECO:0007669"/>
    <property type="project" value="UniProtKB-KW"/>
</dbReference>
<evidence type="ECO:0000259" key="7">
    <source>
        <dbReference type="Pfam" id="PF01029"/>
    </source>
</evidence>
<sequence length="125" mass="14500">MKKKSDPRHLARQKIVQELFSYSFLKKQNQDFSSETQKIIKNLDKVDPKIEKAAPEFPVNRLNKIDLAILRLAIFELLISKKEPFRVIIDEAIELSKEFGSENSPKFVNGTLGTIIKNLKFKIRN</sequence>
<proteinExistence type="inferred from homology"/>
<evidence type="ECO:0000313" key="9">
    <source>
        <dbReference type="Proteomes" id="UP000231282"/>
    </source>
</evidence>
<evidence type="ECO:0000256" key="2">
    <source>
        <dbReference type="ARBA" id="ARBA00022814"/>
    </source>
</evidence>
<accession>A0A2H0WRX2</accession>
<evidence type="ECO:0000256" key="5">
    <source>
        <dbReference type="ARBA" id="ARBA00023163"/>
    </source>
</evidence>
<evidence type="ECO:0000256" key="4">
    <source>
        <dbReference type="ARBA" id="ARBA00023015"/>
    </source>
</evidence>
<evidence type="ECO:0000256" key="1">
    <source>
        <dbReference type="ARBA" id="ARBA00005952"/>
    </source>
</evidence>